<dbReference type="EMBL" id="UYRT01082388">
    <property type="protein sequence ID" value="VDN25929.1"/>
    <property type="molecule type" value="Genomic_DNA"/>
</dbReference>
<name>A0A183E361_9BILA</name>
<feature type="region of interest" description="Disordered" evidence="1">
    <location>
        <begin position="31"/>
        <end position="68"/>
    </location>
</feature>
<evidence type="ECO:0000313" key="4">
    <source>
        <dbReference type="WBParaSite" id="GPUH_0001542301-mRNA-1"/>
    </source>
</evidence>
<reference evidence="2 3" key="2">
    <citation type="submission" date="2018-11" db="EMBL/GenBank/DDBJ databases">
        <authorList>
            <consortium name="Pathogen Informatics"/>
        </authorList>
    </citation>
    <scope>NUCLEOTIDE SEQUENCE [LARGE SCALE GENOMIC DNA]</scope>
</reference>
<proteinExistence type="predicted"/>
<feature type="compositionally biased region" description="Polar residues" evidence="1">
    <location>
        <begin position="31"/>
        <end position="43"/>
    </location>
</feature>
<sequence length="68" mass="7323">MFFCTLRGDYLNTPVNNPKTSSLASRISAETNFTNDSGNTDSMIPQPVEPQDPPSLSKPGFSGTPRCS</sequence>
<evidence type="ECO:0000313" key="2">
    <source>
        <dbReference type="EMBL" id="VDN25929.1"/>
    </source>
</evidence>
<keyword evidence="3" id="KW-1185">Reference proteome</keyword>
<reference evidence="4" key="1">
    <citation type="submission" date="2016-06" db="UniProtKB">
        <authorList>
            <consortium name="WormBaseParasite"/>
        </authorList>
    </citation>
    <scope>IDENTIFICATION</scope>
</reference>
<evidence type="ECO:0000256" key="1">
    <source>
        <dbReference type="SAM" id="MobiDB-lite"/>
    </source>
</evidence>
<gene>
    <name evidence="2" type="ORF">GPUH_LOCUS15402</name>
</gene>
<dbReference type="WBParaSite" id="GPUH_0001542301-mRNA-1">
    <property type="protein sequence ID" value="GPUH_0001542301-mRNA-1"/>
    <property type="gene ID" value="GPUH_0001542301"/>
</dbReference>
<accession>A0A183E361</accession>
<dbReference type="Proteomes" id="UP000271098">
    <property type="component" value="Unassembled WGS sequence"/>
</dbReference>
<dbReference type="AlphaFoldDB" id="A0A183E361"/>
<evidence type="ECO:0000313" key="3">
    <source>
        <dbReference type="Proteomes" id="UP000271098"/>
    </source>
</evidence>
<protein>
    <submittedName>
        <fullName evidence="2 4">Uncharacterized protein</fullName>
    </submittedName>
</protein>
<organism evidence="4">
    <name type="scientific">Gongylonema pulchrum</name>
    <dbReference type="NCBI Taxonomy" id="637853"/>
    <lineage>
        <taxon>Eukaryota</taxon>
        <taxon>Metazoa</taxon>
        <taxon>Ecdysozoa</taxon>
        <taxon>Nematoda</taxon>
        <taxon>Chromadorea</taxon>
        <taxon>Rhabditida</taxon>
        <taxon>Spirurina</taxon>
        <taxon>Spiruromorpha</taxon>
        <taxon>Spiruroidea</taxon>
        <taxon>Gongylonematidae</taxon>
        <taxon>Gongylonema</taxon>
    </lineage>
</organism>